<dbReference type="Pfam" id="PF02709">
    <property type="entry name" value="Glyco_transf_7C"/>
    <property type="match status" value="1"/>
</dbReference>
<evidence type="ECO:0000259" key="2">
    <source>
        <dbReference type="Pfam" id="PF00535"/>
    </source>
</evidence>
<dbReference type="PANTHER" id="PTHR43685:SF3">
    <property type="entry name" value="SLR2126 PROTEIN"/>
    <property type="match status" value="1"/>
</dbReference>
<dbReference type="InterPro" id="IPR001173">
    <property type="entry name" value="Glyco_trans_2-like"/>
</dbReference>
<organism evidence="4 5">
    <name type="scientific">Sphingobacterium chuzhouense</name>
    <dbReference type="NCBI Taxonomy" id="1742264"/>
    <lineage>
        <taxon>Bacteria</taxon>
        <taxon>Pseudomonadati</taxon>
        <taxon>Bacteroidota</taxon>
        <taxon>Sphingobacteriia</taxon>
        <taxon>Sphingobacteriales</taxon>
        <taxon>Sphingobacteriaceae</taxon>
        <taxon>Sphingobacterium</taxon>
    </lineage>
</organism>
<dbReference type="InterPro" id="IPR029044">
    <property type="entry name" value="Nucleotide-diphossugar_trans"/>
</dbReference>
<feature type="domain" description="Galactosyltransferase C-terminal" evidence="3">
    <location>
        <begin position="165"/>
        <end position="228"/>
    </location>
</feature>
<name>A0ABR7XM39_9SPHI</name>
<dbReference type="SUPFAM" id="SSF53448">
    <property type="entry name" value="Nucleotide-diphospho-sugar transferases"/>
    <property type="match status" value="1"/>
</dbReference>
<dbReference type="CDD" id="cd06420">
    <property type="entry name" value="GT2_Chondriotin_Pol_N"/>
    <property type="match status" value="1"/>
</dbReference>
<dbReference type="Proteomes" id="UP000651112">
    <property type="component" value="Unassembled WGS sequence"/>
</dbReference>
<comment type="caution">
    <text evidence="4">The sequence shown here is derived from an EMBL/GenBank/DDBJ whole genome shotgun (WGS) entry which is preliminary data.</text>
</comment>
<gene>
    <name evidence="4" type="ORF">H8B21_01525</name>
</gene>
<feature type="domain" description="Glycosyltransferase 2-like" evidence="2">
    <location>
        <begin position="5"/>
        <end position="131"/>
    </location>
</feature>
<keyword evidence="5" id="KW-1185">Reference proteome</keyword>
<dbReference type="InterPro" id="IPR027791">
    <property type="entry name" value="Galactosyl_T_C"/>
</dbReference>
<reference evidence="4 5" key="1">
    <citation type="submission" date="2020-08" db="EMBL/GenBank/DDBJ databases">
        <title>Sphingobacterium sp. DN00404 isolated from aquaculture water.</title>
        <authorList>
            <person name="Zhang M."/>
        </authorList>
    </citation>
    <scope>NUCLEOTIDE SEQUENCE [LARGE SCALE GENOMIC DNA]</scope>
    <source>
        <strain evidence="4 5">KCTC 42746</strain>
    </source>
</reference>
<dbReference type="Pfam" id="PF00535">
    <property type="entry name" value="Glycos_transf_2"/>
    <property type="match status" value="1"/>
</dbReference>
<dbReference type="RefSeq" id="WP_190312027.1">
    <property type="nucleotide sequence ID" value="NZ_JACNYL010000001.1"/>
</dbReference>
<keyword evidence="1" id="KW-0808">Transferase</keyword>
<dbReference type="EMBL" id="JACNYL010000001">
    <property type="protein sequence ID" value="MBD1420237.1"/>
    <property type="molecule type" value="Genomic_DNA"/>
</dbReference>
<dbReference type="PANTHER" id="PTHR43685">
    <property type="entry name" value="GLYCOSYLTRANSFERASE"/>
    <property type="match status" value="1"/>
</dbReference>
<proteinExistence type="predicted"/>
<sequence>MKNCSLVISTYNWPEALDVCLKSVMEQSILPKDIVIADDGSDDRTTKIIASYQLTSPVEIVHVWQEDIGFRKSIIMNKAILKAKEEYIVQIDGDVILDRHFIADHLYVAESGYFVRGTRSHIAKEQVEAVLKAKETDIRFFSTGVVNRFNAIRIPYLSWLVTKKRKSGQSVRGCNMAFWKADFKDVNGYNNDLRGWGHEDEELATRLVNHGIIKKAVKFRCIQYHLYHELASRDKEESHNDVLWKIRESGITRCKNGCAEV</sequence>
<evidence type="ECO:0000259" key="3">
    <source>
        <dbReference type="Pfam" id="PF02709"/>
    </source>
</evidence>
<evidence type="ECO:0000313" key="5">
    <source>
        <dbReference type="Proteomes" id="UP000651112"/>
    </source>
</evidence>
<accession>A0ABR7XM39</accession>
<dbReference type="InterPro" id="IPR050834">
    <property type="entry name" value="Glycosyltransf_2"/>
</dbReference>
<evidence type="ECO:0000313" key="4">
    <source>
        <dbReference type="EMBL" id="MBD1420237.1"/>
    </source>
</evidence>
<protein>
    <submittedName>
        <fullName evidence="4">Glycosyltransferase family 2 protein</fullName>
    </submittedName>
</protein>
<dbReference type="Gene3D" id="3.90.550.10">
    <property type="entry name" value="Spore Coat Polysaccharide Biosynthesis Protein SpsA, Chain A"/>
    <property type="match status" value="1"/>
</dbReference>
<evidence type="ECO:0000256" key="1">
    <source>
        <dbReference type="ARBA" id="ARBA00022679"/>
    </source>
</evidence>